<comment type="caution">
    <text evidence="1">The sequence shown here is derived from an EMBL/GenBank/DDBJ whole genome shotgun (WGS) entry which is preliminary data.</text>
</comment>
<dbReference type="InterPro" id="IPR007337">
    <property type="entry name" value="RelB/DinJ"/>
</dbReference>
<dbReference type="NCBIfam" id="TIGR02384">
    <property type="entry name" value="RelB_DinJ"/>
    <property type="match status" value="1"/>
</dbReference>
<accession>A0A2M7Q533</accession>
<protein>
    <recommendedName>
        <fullName evidence="3">Type II toxin-antitoxin system antitoxin, RelB/DinJ family</fullName>
    </recommendedName>
</protein>
<name>A0A2M7Q533_9BACT</name>
<organism evidence="1 2">
    <name type="scientific">Candidatus Yonathbacteria bacterium CG_4_10_14_0_8_um_filter_43_17</name>
    <dbReference type="NCBI Taxonomy" id="1975099"/>
    <lineage>
        <taxon>Bacteria</taxon>
        <taxon>Candidatus Yonathiibacteriota</taxon>
    </lineage>
</organism>
<evidence type="ECO:0008006" key="3">
    <source>
        <dbReference type="Google" id="ProtNLM"/>
    </source>
</evidence>
<dbReference type="EMBL" id="PFKX01000046">
    <property type="protein sequence ID" value="PIY58192.1"/>
    <property type="molecule type" value="Genomic_DNA"/>
</dbReference>
<dbReference type="Gene3D" id="1.10.1220.10">
    <property type="entry name" value="Met repressor-like"/>
    <property type="match status" value="1"/>
</dbReference>
<dbReference type="Proteomes" id="UP000230732">
    <property type="component" value="Unassembled WGS sequence"/>
</dbReference>
<evidence type="ECO:0000313" key="2">
    <source>
        <dbReference type="Proteomes" id="UP000230732"/>
    </source>
</evidence>
<proteinExistence type="predicted"/>
<dbReference type="GO" id="GO:0006355">
    <property type="term" value="P:regulation of DNA-templated transcription"/>
    <property type="evidence" value="ECO:0007669"/>
    <property type="project" value="InterPro"/>
</dbReference>
<dbReference type="Pfam" id="PF04221">
    <property type="entry name" value="RelB"/>
    <property type="match status" value="1"/>
</dbReference>
<sequence>MDRRFCVCIIAGVNTTLQIRLDNKLKDGATKVFRAMGLTLSGEVKLYLAYVVNKGMIPFEITTINNISKSKNKATK</sequence>
<reference evidence="2" key="1">
    <citation type="submission" date="2017-09" db="EMBL/GenBank/DDBJ databases">
        <title>Depth-based differentiation of microbial function through sediment-hosted aquifers and enrichment of novel symbionts in the deep terrestrial subsurface.</title>
        <authorList>
            <person name="Probst A.J."/>
            <person name="Ladd B."/>
            <person name="Jarett J.K."/>
            <person name="Geller-Mcgrath D.E."/>
            <person name="Sieber C.M.K."/>
            <person name="Emerson J.B."/>
            <person name="Anantharaman K."/>
            <person name="Thomas B.C."/>
            <person name="Malmstrom R."/>
            <person name="Stieglmeier M."/>
            <person name="Klingl A."/>
            <person name="Woyke T."/>
            <person name="Ryan C.M."/>
            <person name="Banfield J.F."/>
        </authorList>
    </citation>
    <scope>NUCLEOTIDE SEQUENCE [LARGE SCALE GENOMIC DNA]</scope>
</reference>
<dbReference type="InterPro" id="IPR013321">
    <property type="entry name" value="Arc_rbn_hlx_hlx"/>
</dbReference>
<dbReference type="AlphaFoldDB" id="A0A2M7Q533"/>
<gene>
    <name evidence="1" type="ORF">COY98_03320</name>
</gene>
<evidence type="ECO:0000313" key="1">
    <source>
        <dbReference type="EMBL" id="PIY58192.1"/>
    </source>
</evidence>